<dbReference type="EMBL" id="CP040710">
    <property type="protein sequence ID" value="QCW99667.1"/>
    <property type="molecule type" value="Genomic_DNA"/>
</dbReference>
<dbReference type="PANTHER" id="PTHR43772:SF2">
    <property type="entry name" value="PUTATIVE (AFU_ORTHOLOGUE AFUA_2G04480)-RELATED"/>
    <property type="match status" value="1"/>
</dbReference>
<dbReference type="KEGG" id="asag:FGM00_05975"/>
<protein>
    <recommendedName>
        <fullName evidence="3">Glucosamine inositolphosphorylceramide transferase 1 N-terminal domain-containing protein</fullName>
    </recommendedName>
</protein>
<dbReference type="Gene3D" id="2.115.10.20">
    <property type="entry name" value="Glycosyl hydrolase domain, family 43"/>
    <property type="match status" value="1"/>
</dbReference>
<evidence type="ECO:0000256" key="2">
    <source>
        <dbReference type="ARBA" id="ARBA00023277"/>
    </source>
</evidence>
<proteinExistence type="predicted"/>
<dbReference type="InterPro" id="IPR056442">
    <property type="entry name" value="GINT1_N"/>
</dbReference>
<sequence length="545" mass="62880">MSQQKIKIALILNGSLVPAWIYEIVKQVAQSELAQIVLALIPVNQVLLPAHTPVKEGFDYSFLRKYLPYDKAKYPLLPNAFAKVDVKDLIGDRLVQTDFSVESGFYSPSTNALENIKRTQADLVISLVSPIMSRNTLPEVVYGTWHFKHGDQATENASVEGAWEFILARPETKFSLMCRNGASNETSTLYETYSSTDHFGIFRNRNNYLWKAPFMIVRALRDIEAFPQRVAKLTKDLDKEVTPTGQPRNKYVFKGLFFNYFKKLLNKWDEFINFEQYILLFKFSESEILNCSFSEFTRIMPPKDRFWADPFVIKKSDAYYIFIEELIYEHGLGTIGVIKIEEDGSYGEPQMVLEKDYHLSYPFLIEDEGILYMVPETKNDSTIQLYKCVDFPLEWKLQEIIMDGVQALDTTIFLHEGKYWMFTNIKEHPGISAYDELFLFHSDTLVDGNWIPHPKNPIVSDVRSARPAGAIFQKNGKIYRPAQNCAKRYGHGMQISEIITLTETDYEERAVRSIFPDWASDLRTTHTINNSDKLTVIDALVARRK</sequence>
<dbReference type="RefSeq" id="WP_138852020.1">
    <property type="nucleotide sequence ID" value="NZ_CP040710.1"/>
</dbReference>
<dbReference type="GO" id="GO:0045493">
    <property type="term" value="P:xylan catabolic process"/>
    <property type="evidence" value="ECO:0007669"/>
    <property type="project" value="UniProtKB-KW"/>
</dbReference>
<evidence type="ECO:0000259" key="3">
    <source>
        <dbReference type="Pfam" id="PF24793"/>
    </source>
</evidence>
<dbReference type="Proteomes" id="UP000310017">
    <property type="component" value="Chromosome"/>
</dbReference>
<evidence type="ECO:0000256" key="1">
    <source>
        <dbReference type="ARBA" id="ARBA00022651"/>
    </source>
</evidence>
<organism evidence="4 5">
    <name type="scientific">Aggregatimonas sangjinii</name>
    <dbReference type="NCBI Taxonomy" id="2583587"/>
    <lineage>
        <taxon>Bacteria</taxon>
        <taxon>Pseudomonadati</taxon>
        <taxon>Bacteroidota</taxon>
        <taxon>Flavobacteriia</taxon>
        <taxon>Flavobacteriales</taxon>
        <taxon>Flavobacteriaceae</taxon>
        <taxon>Aggregatimonas</taxon>
    </lineage>
</organism>
<accession>A0A5B7SRN8</accession>
<reference evidence="4 5" key="1">
    <citation type="submission" date="2019-05" db="EMBL/GenBank/DDBJ databases">
        <title>Genome sequencing of F202Z8.</title>
        <authorList>
            <person name="Kwon Y.M."/>
        </authorList>
    </citation>
    <scope>NUCLEOTIDE SEQUENCE [LARGE SCALE GENOMIC DNA]</scope>
    <source>
        <strain evidence="4 5">F202Z8</strain>
    </source>
</reference>
<keyword evidence="2" id="KW-0119">Carbohydrate metabolism</keyword>
<dbReference type="PANTHER" id="PTHR43772">
    <property type="entry name" value="ENDO-1,4-BETA-XYLANASE"/>
    <property type="match status" value="1"/>
</dbReference>
<dbReference type="Pfam" id="PF24793">
    <property type="entry name" value="GINT1_N"/>
    <property type="match status" value="1"/>
</dbReference>
<dbReference type="SUPFAM" id="SSF75005">
    <property type="entry name" value="Arabinanase/levansucrase/invertase"/>
    <property type="match status" value="1"/>
</dbReference>
<dbReference type="InterPro" id="IPR052176">
    <property type="entry name" value="Glycosyl_Hydrlase_43_Enz"/>
</dbReference>
<keyword evidence="1" id="KW-0858">Xylan degradation</keyword>
<evidence type="ECO:0000313" key="5">
    <source>
        <dbReference type="Proteomes" id="UP000310017"/>
    </source>
</evidence>
<feature type="domain" description="Glucosamine inositolphosphorylceramide transferase 1 N-terminal" evidence="3">
    <location>
        <begin position="305"/>
        <end position="513"/>
    </location>
</feature>
<keyword evidence="5" id="KW-1185">Reference proteome</keyword>
<name>A0A5B7SRN8_9FLAO</name>
<dbReference type="InterPro" id="IPR023296">
    <property type="entry name" value="Glyco_hydro_beta-prop_sf"/>
</dbReference>
<dbReference type="OrthoDB" id="3771157at2"/>
<dbReference type="AlphaFoldDB" id="A0A5B7SRN8"/>
<keyword evidence="1" id="KW-0624">Polysaccharide degradation</keyword>
<gene>
    <name evidence="4" type="ORF">FGM00_05975</name>
</gene>
<evidence type="ECO:0000313" key="4">
    <source>
        <dbReference type="EMBL" id="QCW99667.1"/>
    </source>
</evidence>